<evidence type="ECO:0000313" key="3">
    <source>
        <dbReference type="Proteomes" id="UP000028878"/>
    </source>
</evidence>
<dbReference type="AlphaFoldDB" id="A0A1L1PW35"/>
<dbReference type="SUPFAM" id="SSF55781">
    <property type="entry name" value="GAF domain-like"/>
    <property type="match status" value="1"/>
</dbReference>
<proteinExistence type="predicted"/>
<protein>
    <submittedName>
        <fullName evidence="2">Putative GAF sensor protein</fullName>
    </submittedName>
</protein>
<dbReference type="RefSeq" id="WP_009515924.1">
    <property type="nucleotide sequence ID" value="NZ_CCAE010000044.1"/>
</dbReference>
<feature type="domain" description="GAF" evidence="1">
    <location>
        <begin position="173"/>
        <end position="331"/>
    </location>
</feature>
<reference evidence="3" key="2">
    <citation type="submission" date="2014-11" db="EMBL/GenBank/DDBJ databases">
        <title>Draft genome sequence of Hydrogenophaga intermedia S1.</title>
        <authorList>
            <person name="Gan H.M."/>
            <person name="Chew T.H."/>
            <person name="Stolz A."/>
        </authorList>
    </citation>
    <scope>NUCLEOTIDE SEQUENCE [LARGE SCALE GENOMIC DNA]</scope>
    <source>
        <strain evidence="3">S1</strain>
    </source>
</reference>
<dbReference type="PANTHER" id="PTHR40660:SF1">
    <property type="entry name" value="5'-PHOSPHATE OXIDASE PUTATIVE DOMAIN-CONTAINING PROTEIN-RELATED"/>
    <property type="match status" value="1"/>
</dbReference>
<dbReference type="Proteomes" id="UP000028878">
    <property type="component" value="Unassembled WGS sequence"/>
</dbReference>
<dbReference type="SUPFAM" id="SSF50475">
    <property type="entry name" value="FMN-binding split barrel"/>
    <property type="match status" value="1"/>
</dbReference>
<dbReference type="EMBL" id="CCAE010000044">
    <property type="protein sequence ID" value="CDN89495.1"/>
    <property type="molecule type" value="Genomic_DNA"/>
</dbReference>
<sequence>MNAPEAFTIAQRATMAELRPCLEGVIPAVMATVAADGTPNVAYLSQVHHVDEHHVALSFQFFNRTRQNLLAHPRSTVLVTNPVDLHFYRLHLKYLRTETDGPVFERMKAQLAGIASHERLEAVFLLRGADIHQVLAIERVAPASAPPLPAPQVRPEPLAVLRRASQRLARSRTLDALLEAALDGLQHDLDMPQAMVLIADGAAGRLYTVASRGYATSGVGSEIALGHGVIGVAAREGTTVRINHMTSATLYNQALADSLGPRDAGAEIPYPGLRRPGSQLATPLVSAGRVLGVLFVESEQEMRLTHEDEDLLVTLAGQLAAGIDLMHESEEPCGEDGTAADADAAGAAAAPLLRVRRYRRDDSIFVNNAYLIKGVAGAILWKLLNDHRAGRSEFTNRELRLDNSLGLPDVSDNLEARLLLLHRRLGEQCPALRLQKTGRGCFRFDALAPVELAESP</sequence>
<accession>A0A1L1PW35</accession>
<dbReference type="InterPro" id="IPR012349">
    <property type="entry name" value="Split_barrel_FMN-bd"/>
</dbReference>
<evidence type="ECO:0000259" key="1">
    <source>
        <dbReference type="SMART" id="SM00065"/>
    </source>
</evidence>
<dbReference type="Gene3D" id="2.30.110.10">
    <property type="entry name" value="Electron Transport, Fmn-binding Protein, Chain A"/>
    <property type="match status" value="1"/>
</dbReference>
<dbReference type="SMART" id="SM00065">
    <property type="entry name" value="GAF"/>
    <property type="match status" value="1"/>
</dbReference>
<gene>
    <name evidence="2" type="ORF">BN948_03934</name>
</gene>
<dbReference type="PANTHER" id="PTHR40660">
    <property type="entry name" value="5'-PHOSPHATE OXIDASE PUTATIVE DOMAIN-CONTAINING PROTEIN-RELATED"/>
    <property type="match status" value="1"/>
</dbReference>
<name>A0A1L1PW35_HYDIT</name>
<dbReference type="Gene3D" id="3.30.450.40">
    <property type="match status" value="1"/>
</dbReference>
<evidence type="ECO:0000313" key="2">
    <source>
        <dbReference type="EMBL" id="CDN89495.1"/>
    </source>
</evidence>
<keyword evidence="3" id="KW-1185">Reference proteome</keyword>
<dbReference type="InterPro" id="IPR029016">
    <property type="entry name" value="GAF-like_dom_sf"/>
</dbReference>
<dbReference type="Pfam" id="PF01243">
    <property type="entry name" value="PNPOx_N"/>
    <property type="match status" value="1"/>
</dbReference>
<dbReference type="InterPro" id="IPR003018">
    <property type="entry name" value="GAF"/>
</dbReference>
<dbReference type="Pfam" id="PF13185">
    <property type="entry name" value="GAF_2"/>
    <property type="match status" value="1"/>
</dbReference>
<dbReference type="InterPro" id="IPR011576">
    <property type="entry name" value="Pyridox_Oxase_N"/>
</dbReference>
<organism evidence="2 3">
    <name type="scientific">Hydrogenophaga intermedia</name>
    <dbReference type="NCBI Taxonomy" id="65786"/>
    <lineage>
        <taxon>Bacteria</taxon>
        <taxon>Pseudomonadati</taxon>
        <taxon>Pseudomonadota</taxon>
        <taxon>Betaproteobacteria</taxon>
        <taxon>Burkholderiales</taxon>
        <taxon>Comamonadaceae</taxon>
        <taxon>Hydrogenophaga</taxon>
    </lineage>
</organism>
<reference evidence="3" key="1">
    <citation type="submission" date="2014-02" db="EMBL/GenBank/DDBJ databases">
        <authorList>
            <person name="Gan H."/>
        </authorList>
    </citation>
    <scope>NUCLEOTIDE SEQUENCE [LARGE SCALE GENOMIC DNA]</scope>
    <source>
        <strain evidence="3">S1</strain>
    </source>
</reference>